<evidence type="ECO:0000313" key="2">
    <source>
        <dbReference type="EMBL" id="KAK1340389.1"/>
    </source>
</evidence>
<evidence type="ECO:0000313" key="3">
    <source>
        <dbReference type="Proteomes" id="UP001177744"/>
    </source>
</evidence>
<feature type="region of interest" description="Disordered" evidence="1">
    <location>
        <begin position="34"/>
        <end position="55"/>
    </location>
</feature>
<evidence type="ECO:0000256" key="1">
    <source>
        <dbReference type="SAM" id="MobiDB-lite"/>
    </source>
</evidence>
<keyword evidence="3" id="KW-1185">Reference proteome</keyword>
<dbReference type="EMBL" id="JAULJE010000008">
    <property type="protein sequence ID" value="KAK1340389.1"/>
    <property type="molecule type" value="Genomic_DNA"/>
</dbReference>
<organism evidence="2 3">
    <name type="scientific">Cnephaeus nilssonii</name>
    <name type="common">Northern bat</name>
    <name type="synonym">Eptesicus nilssonii</name>
    <dbReference type="NCBI Taxonomy" id="3371016"/>
    <lineage>
        <taxon>Eukaryota</taxon>
        <taxon>Metazoa</taxon>
        <taxon>Chordata</taxon>
        <taxon>Craniata</taxon>
        <taxon>Vertebrata</taxon>
        <taxon>Euteleostomi</taxon>
        <taxon>Mammalia</taxon>
        <taxon>Eutheria</taxon>
        <taxon>Laurasiatheria</taxon>
        <taxon>Chiroptera</taxon>
        <taxon>Yangochiroptera</taxon>
        <taxon>Vespertilionidae</taxon>
        <taxon>Cnephaeus</taxon>
    </lineage>
</organism>
<protein>
    <submittedName>
        <fullName evidence="2">Uncharacterized protein</fullName>
    </submittedName>
</protein>
<dbReference type="SUPFAM" id="SSF58069">
    <property type="entry name" value="Virus ectodomain"/>
    <property type="match status" value="1"/>
</dbReference>
<dbReference type="AlphaFoldDB" id="A0AA40HZS4"/>
<sequence>MLMSGGIEGGHYLWPCALIQLAIPCTLPCHKPFSTDRQTRKKRENPGGSFDHHIYRDPIGVPGGVPNDFKSRNQITAGFESVLFWWSTINKNVDQINYLFYIYKRLMHKSMHQATSYYNQQRIATYTQDTVKGIAEQLYATSRMMWENRLALDMILAEKEEYISGGTITKALQGLTTLANESAESPGIEDPFSDLAIVWRMEGNDSRSLILTAHLLAPYGSAHCSLALPRRQERLLPPSLRSPSMSPPEVATLWQRGGGAVGVSAFLSGRDGSALRACVRGGGRQRADWKKRS</sequence>
<dbReference type="Proteomes" id="UP001177744">
    <property type="component" value="Unassembled WGS sequence"/>
</dbReference>
<comment type="caution">
    <text evidence="2">The sequence shown here is derived from an EMBL/GenBank/DDBJ whole genome shotgun (WGS) entry which is preliminary data.</text>
</comment>
<reference evidence="2" key="1">
    <citation type="submission" date="2023-06" db="EMBL/GenBank/DDBJ databases">
        <title>Reference genome for the Northern bat (Eptesicus nilssonii), a most northern bat species.</title>
        <authorList>
            <person name="Laine V.N."/>
            <person name="Pulliainen A.T."/>
            <person name="Lilley T.M."/>
        </authorList>
    </citation>
    <scope>NUCLEOTIDE SEQUENCE</scope>
    <source>
        <strain evidence="2">BLF_Eptnil</strain>
        <tissue evidence="2">Kidney</tissue>
    </source>
</reference>
<proteinExistence type="predicted"/>
<name>A0AA40HZS4_CNENI</name>
<dbReference type="Gene3D" id="1.10.287.210">
    <property type="match status" value="1"/>
</dbReference>
<accession>A0AA40HZS4</accession>
<gene>
    <name evidence="2" type="ORF">QTO34_018958</name>
</gene>